<protein>
    <submittedName>
        <fullName evidence="1">Uncharacterized protein</fullName>
    </submittedName>
</protein>
<sequence>MTSFVNLVFGILKTNVQEKNSNNGAIMLVEIAKPKTLPESPSIKLNIAPVTAKLKYAIIKETKEANTLNNTPNKGLYLCPPQFISPIIRPKDNVEYSNDILVI</sequence>
<reference evidence="2" key="1">
    <citation type="journal article" date="2019" name="Int. J. Syst. Evol. Microbiol.">
        <title>The Global Catalogue of Microorganisms (GCM) 10K type strain sequencing project: providing services to taxonomists for standard genome sequencing and annotation.</title>
        <authorList>
            <consortium name="The Broad Institute Genomics Platform"/>
            <consortium name="The Broad Institute Genome Sequencing Center for Infectious Disease"/>
            <person name="Wu L."/>
            <person name="Ma J."/>
        </authorList>
    </citation>
    <scope>NUCLEOTIDE SEQUENCE [LARGE SCALE GENOMIC DNA]</scope>
    <source>
        <strain evidence="2">JCM 18274</strain>
    </source>
</reference>
<evidence type="ECO:0000313" key="2">
    <source>
        <dbReference type="Proteomes" id="UP001500433"/>
    </source>
</evidence>
<accession>A0ABP9F0U4</accession>
<gene>
    <name evidence="1" type="ORF">GCM10023311_14180</name>
</gene>
<organism evidence="1 2">
    <name type="scientific">Flaviramulus aquimarinus</name>
    <dbReference type="NCBI Taxonomy" id="1170456"/>
    <lineage>
        <taxon>Bacteria</taxon>
        <taxon>Pseudomonadati</taxon>
        <taxon>Bacteroidota</taxon>
        <taxon>Flavobacteriia</taxon>
        <taxon>Flavobacteriales</taxon>
        <taxon>Flavobacteriaceae</taxon>
        <taxon>Flaviramulus</taxon>
    </lineage>
</organism>
<dbReference type="EMBL" id="BAABJH010000001">
    <property type="protein sequence ID" value="GAA4891035.1"/>
    <property type="molecule type" value="Genomic_DNA"/>
</dbReference>
<comment type="caution">
    <text evidence="1">The sequence shown here is derived from an EMBL/GenBank/DDBJ whole genome shotgun (WGS) entry which is preliminary data.</text>
</comment>
<dbReference type="Proteomes" id="UP001500433">
    <property type="component" value="Unassembled WGS sequence"/>
</dbReference>
<name>A0ABP9F0U4_9FLAO</name>
<evidence type="ECO:0000313" key="1">
    <source>
        <dbReference type="EMBL" id="GAA4891035.1"/>
    </source>
</evidence>
<keyword evidence="2" id="KW-1185">Reference proteome</keyword>
<proteinExistence type="predicted"/>